<dbReference type="Pfam" id="PF12796">
    <property type="entry name" value="Ank_2"/>
    <property type="match status" value="1"/>
</dbReference>
<accession>A0A9J7HCK8</accession>
<dbReference type="Proteomes" id="UP001108280">
    <property type="component" value="Unplaced"/>
</dbReference>
<keyword evidence="3" id="KW-0472">Membrane</keyword>
<dbReference type="Pfam" id="PF13637">
    <property type="entry name" value="Ank_4"/>
    <property type="match status" value="2"/>
</dbReference>
<dbReference type="InterPro" id="IPR050657">
    <property type="entry name" value="Ankyrin_repeat_domain"/>
</dbReference>
<dbReference type="PROSITE" id="PS50088">
    <property type="entry name" value="ANK_REPEAT"/>
    <property type="match status" value="3"/>
</dbReference>
<evidence type="ECO:0000256" key="1">
    <source>
        <dbReference type="PROSITE-ProRule" id="PRU00023"/>
    </source>
</evidence>
<dbReference type="SUPFAM" id="SSF48403">
    <property type="entry name" value="Ankyrin repeat"/>
    <property type="match status" value="1"/>
</dbReference>
<reference evidence="5" key="1">
    <citation type="submission" date="2025-08" db="UniProtKB">
        <authorList>
            <consortium name="RefSeq"/>
        </authorList>
    </citation>
    <scope>IDENTIFICATION</scope>
</reference>
<feature type="repeat" description="ANK" evidence="1">
    <location>
        <begin position="147"/>
        <end position="179"/>
    </location>
</feature>
<feature type="region of interest" description="Disordered" evidence="2">
    <location>
        <begin position="276"/>
        <end position="320"/>
    </location>
</feature>
<dbReference type="InterPro" id="IPR002110">
    <property type="entry name" value="Ankyrin_rpt"/>
</dbReference>
<feature type="repeat" description="ANK" evidence="1">
    <location>
        <begin position="180"/>
        <end position="212"/>
    </location>
</feature>
<evidence type="ECO:0000313" key="5">
    <source>
        <dbReference type="RefSeq" id="XP_035309762.1"/>
    </source>
</evidence>
<proteinExistence type="predicted"/>
<evidence type="ECO:0000313" key="4">
    <source>
        <dbReference type="Proteomes" id="UP001108280"/>
    </source>
</evidence>
<feature type="transmembrane region" description="Helical" evidence="3">
    <location>
        <begin position="417"/>
        <end position="441"/>
    </location>
</feature>
<dbReference type="GeneID" id="113839063"/>
<dbReference type="AlphaFoldDB" id="A0A9J7HCK8"/>
<dbReference type="PANTHER" id="PTHR24147">
    <property type="entry name" value="ANKYRIN REPEAT DOMAIN 36-RELATED"/>
    <property type="match status" value="1"/>
</dbReference>
<dbReference type="InterPro" id="IPR036770">
    <property type="entry name" value="Ankyrin_rpt-contain_sf"/>
</dbReference>
<dbReference type="PANTHER" id="PTHR24147:SF73">
    <property type="entry name" value="POTE ANKYRIN DOMAIN FAMILY, MEMBER G LIKE"/>
    <property type="match status" value="1"/>
</dbReference>
<organism evidence="4 5">
    <name type="scientific">Cricetulus griseus</name>
    <name type="common">Chinese hamster</name>
    <name type="synonym">Cricetulus barabensis griseus</name>
    <dbReference type="NCBI Taxonomy" id="10029"/>
    <lineage>
        <taxon>Eukaryota</taxon>
        <taxon>Metazoa</taxon>
        <taxon>Chordata</taxon>
        <taxon>Craniata</taxon>
        <taxon>Vertebrata</taxon>
        <taxon>Euteleostomi</taxon>
        <taxon>Mammalia</taxon>
        <taxon>Eutheria</taxon>
        <taxon>Euarchontoglires</taxon>
        <taxon>Glires</taxon>
        <taxon>Rodentia</taxon>
        <taxon>Myomorpha</taxon>
        <taxon>Muroidea</taxon>
        <taxon>Cricetidae</taxon>
        <taxon>Cricetinae</taxon>
        <taxon>Cricetulus</taxon>
    </lineage>
</organism>
<dbReference type="OrthoDB" id="366390at2759"/>
<keyword evidence="4" id="KW-1185">Reference proteome</keyword>
<evidence type="ECO:0000256" key="3">
    <source>
        <dbReference type="SAM" id="Phobius"/>
    </source>
</evidence>
<protein>
    <submittedName>
        <fullName evidence="5">POTE ankyrin domain family member A-like</fullName>
    </submittedName>
</protein>
<evidence type="ECO:0000256" key="2">
    <source>
        <dbReference type="SAM" id="MobiDB-lite"/>
    </source>
</evidence>
<name>A0A9J7HCK8_CRIGR</name>
<gene>
    <name evidence="5" type="primary">LOC113839063</name>
</gene>
<sequence length="447" mass="50495">MLSTLRMVSCFKKQQTPQNFFKSSASGTNNSCCWCSTQEETYRQPYEAKNKFHLSACKGKMNVILKLLEKKKYSIHHTDKKQRTALHFASYHGRTTVVQFLLLSGCGINVLDDKMMTPLVKAIQSVERDTVSLLLQEHADPNLKDIYGQTALHHAIRNDTPSIVAALLDSGCNMEEPSKEGLTPLMLALQQNKLMAAAFLITSGANVHLFDQHLRTTLMFAVKWDSEHLVRLLLKKGVDLWSVDIFGWNALDYAHAGNRKVVKILESECGKTCTTYPSSTYMNPATEDHKEEKEHSDSKSAPIENPDLDVDSGHTGPQPKMENQVEALHRYKSEEGAKPSVPDPEEVCRQTTDLDLKPLFNAYQRGKAGFCKLLSSLSSLSSIGFGDITTWKEGVFLKELIQFRRQNFDQPTQTFHLFLHLSSLRIYLVLSFPIIILWCLLTNFPSH</sequence>
<dbReference type="Gene3D" id="1.25.40.20">
    <property type="entry name" value="Ankyrin repeat-containing domain"/>
    <property type="match status" value="2"/>
</dbReference>
<feature type="compositionally biased region" description="Basic and acidic residues" evidence="2">
    <location>
        <begin position="286"/>
        <end position="298"/>
    </location>
</feature>
<keyword evidence="3" id="KW-1133">Transmembrane helix</keyword>
<dbReference type="RefSeq" id="XP_035309762.1">
    <property type="nucleotide sequence ID" value="XM_035453871.1"/>
</dbReference>
<keyword evidence="1" id="KW-0040">ANK repeat</keyword>
<dbReference type="PROSITE" id="PS50297">
    <property type="entry name" value="ANK_REP_REGION"/>
    <property type="match status" value="3"/>
</dbReference>
<keyword evidence="3" id="KW-0812">Transmembrane</keyword>
<dbReference type="KEGG" id="cge:113839063"/>
<dbReference type="SMART" id="SM00248">
    <property type="entry name" value="ANK"/>
    <property type="match status" value="6"/>
</dbReference>
<feature type="repeat" description="ANK" evidence="1">
    <location>
        <begin position="81"/>
        <end position="113"/>
    </location>
</feature>